<dbReference type="RefSeq" id="WP_021208885.1">
    <property type="nucleotide sequence ID" value="NZ_JAMOIG010000008.1"/>
</dbReference>
<dbReference type="EMBL" id="POUW01000001">
    <property type="protein sequence ID" value="PNG07605.1"/>
    <property type="molecule type" value="Genomic_DNA"/>
</dbReference>
<evidence type="ECO:0000259" key="1">
    <source>
        <dbReference type="Pfam" id="PF19825"/>
    </source>
</evidence>
<comment type="caution">
    <text evidence="2">The sequence shown here is derived from an EMBL/GenBank/DDBJ whole genome shotgun (WGS) entry which is preliminary data.</text>
</comment>
<proteinExistence type="predicted"/>
<dbReference type="InterPro" id="IPR012347">
    <property type="entry name" value="Ferritin-like"/>
</dbReference>
<dbReference type="Proteomes" id="UP000235897">
    <property type="component" value="Unassembled WGS sequence"/>
</dbReference>
<dbReference type="Gene3D" id="1.20.1260.10">
    <property type="match status" value="1"/>
</dbReference>
<accession>A0A2N8SYP9</accession>
<dbReference type="Pfam" id="PF19825">
    <property type="entry name" value="DUF6306"/>
    <property type="match status" value="1"/>
</dbReference>
<dbReference type="InterPro" id="IPR046273">
    <property type="entry name" value="DUF6306"/>
</dbReference>
<gene>
    <name evidence="2" type="ORF">CXL00_00610</name>
</gene>
<reference evidence="2 3" key="1">
    <citation type="submission" date="2018-01" db="EMBL/GenBank/DDBJ databases">
        <title>Denitrification phenotypes of diverse strains of Pseudomonas stutzeri.</title>
        <authorList>
            <person name="Milligan D.A."/>
            <person name="Bergaust L."/>
            <person name="Bakken L.R."/>
            <person name="Frostegard A."/>
        </authorList>
    </citation>
    <scope>NUCLEOTIDE SEQUENCE [LARGE SCALE GENOMIC DNA]</scope>
    <source>
        <strain evidence="2 3">28a3</strain>
    </source>
</reference>
<feature type="domain" description="DUF6306" evidence="1">
    <location>
        <begin position="12"/>
        <end position="133"/>
    </location>
</feature>
<protein>
    <submittedName>
        <fullName evidence="2">Diguanylate cyclase</fullName>
    </submittedName>
</protein>
<dbReference type="AlphaFoldDB" id="A0A2N8SYP9"/>
<sequence>MAEECVTTERRELIEALGELLSAERAGVQVATASLAEAQSDLQRSMLEKVRQGEADSCKRLRECLTLLGVQPGQERGAFYEKCMAIANLDDRLALIDRGQRWVIRKLEALLASVSHSEIRQQLEAVLRTHQINSDDYAANAESLR</sequence>
<evidence type="ECO:0000313" key="2">
    <source>
        <dbReference type="EMBL" id="PNG07605.1"/>
    </source>
</evidence>
<dbReference type="OrthoDB" id="9778912at2"/>
<evidence type="ECO:0000313" key="3">
    <source>
        <dbReference type="Proteomes" id="UP000235897"/>
    </source>
</evidence>
<organism evidence="2 3">
    <name type="scientific">Stutzerimonas stutzeri</name>
    <name type="common">Pseudomonas stutzeri</name>
    <dbReference type="NCBI Taxonomy" id="316"/>
    <lineage>
        <taxon>Bacteria</taxon>
        <taxon>Pseudomonadati</taxon>
        <taxon>Pseudomonadota</taxon>
        <taxon>Gammaproteobacteria</taxon>
        <taxon>Pseudomonadales</taxon>
        <taxon>Pseudomonadaceae</taxon>
        <taxon>Stutzerimonas</taxon>
    </lineage>
</organism>
<name>A0A2N8SYP9_STUST</name>